<dbReference type="GO" id="GO:0004300">
    <property type="term" value="F:enoyl-CoA hydratase activity"/>
    <property type="evidence" value="ECO:0007669"/>
    <property type="project" value="TreeGrafter"/>
</dbReference>
<dbReference type="OrthoDB" id="60204at2759"/>
<dbReference type="Pfam" id="PF01575">
    <property type="entry name" value="MaoC_dehydratas"/>
    <property type="match status" value="1"/>
</dbReference>
<keyword evidence="3" id="KW-1185">Reference proteome</keyword>
<dbReference type="PANTHER" id="PTHR13078:SF57">
    <property type="entry name" value="DEHYDRATASE, PUTATIVE (AFU_ORTHOLOGUE AFUA_5G00640)-RELATED"/>
    <property type="match status" value="1"/>
</dbReference>
<gene>
    <name evidence="2" type="ORF">AAP_02664</name>
</gene>
<accession>A0A167ZWV8</accession>
<evidence type="ECO:0000313" key="2">
    <source>
        <dbReference type="EMBL" id="KZZ93198.1"/>
    </source>
</evidence>
<name>A0A167ZWV8_9EURO</name>
<comment type="caution">
    <text evidence="2">The sequence shown here is derived from an EMBL/GenBank/DDBJ whole genome shotgun (WGS) entry which is preliminary data.</text>
</comment>
<dbReference type="VEuPathDB" id="FungiDB:AAP_02664"/>
<dbReference type="Proteomes" id="UP000242877">
    <property type="component" value="Unassembled WGS sequence"/>
</dbReference>
<dbReference type="PANTHER" id="PTHR13078">
    <property type="entry name" value="PEROXISOMAL MULTIFUNCTIONAL ENZYME TYPE 2-RELATED"/>
    <property type="match status" value="1"/>
</dbReference>
<dbReference type="GO" id="GO:0005777">
    <property type="term" value="C:peroxisome"/>
    <property type="evidence" value="ECO:0007669"/>
    <property type="project" value="TreeGrafter"/>
</dbReference>
<reference evidence="2 3" key="1">
    <citation type="journal article" date="2016" name="Genome Biol. Evol.">
        <title>Divergent and convergent evolution of fungal pathogenicity.</title>
        <authorList>
            <person name="Shang Y."/>
            <person name="Xiao G."/>
            <person name="Zheng P."/>
            <person name="Cen K."/>
            <person name="Zhan S."/>
            <person name="Wang C."/>
        </authorList>
    </citation>
    <scope>NUCLEOTIDE SEQUENCE [LARGE SCALE GENOMIC DNA]</scope>
    <source>
        <strain evidence="2 3">ARSEF 7405</strain>
    </source>
</reference>
<sequence length="280" mass="31019">MAAADTDRIGLIDRNSIPAFKLTDNDTIDFLARNASNPLPPNSPPLNWGSAVDAKRRLIFYKHIPPTSGKNDFEMRTRVLGVWDKRKASMMDLEHTLVKVGEGGKEEVYTKSFETAFFVGGGGWGGPRGPKIARYLPPKKSADVEATYQTTLESAHLYRLNGDYNPLHADPPAGQAMGYPGIIMHGLFSWNVAASKVLKHFAQNEGTALRDFQARFTAPVRPGDKLDILMWDVGSVDGSECDEVFKGEKLREIRFLVKVDEKTVLEDGRALLDIKDTAKL</sequence>
<dbReference type="Gene3D" id="3.10.129.10">
    <property type="entry name" value="Hotdog Thioesterase"/>
    <property type="match status" value="1"/>
</dbReference>
<dbReference type="AlphaFoldDB" id="A0A167ZWV8"/>
<organism evidence="2 3">
    <name type="scientific">Ascosphaera apis ARSEF 7405</name>
    <dbReference type="NCBI Taxonomy" id="392613"/>
    <lineage>
        <taxon>Eukaryota</taxon>
        <taxon>Fungi</taxon>
        <taxon>Dikarya</taxon>
        <taxon>Ascomycota</taxon>
        <taxon>Pezizomycotina</taxon>
        <taxon>Eurotiomycetes</taxon>
        <taxon>Eurotiomycetidae</taxon>
        <taxon>Onygenales</taxon>
        <taxon>Ascosphaeraceae</taxon>
        <taxon>Ascosphaera</taxon>
    </lineage>
</organism>
<dbReference type="InterPro" id="IPR029069">
    <property type="entry name" value="HotDog_dom_sf"/>
</dbReference>
<feature type="domain" description="MaoC-like" evidence="1">
    <location>
        <begin position="138"/>
        <end position="243"/>
    </location>
</feature>
<evidence type="ECO:0000313" key="3">
    <source>
        <dbReference type="Proteomes" id="UP000242877"/>
    </source>
</evidence>
<proteinExistence type="predicted"/>
<evidence type="ECO:0000259" key="1">
    <source>
        <dbReference type="Pfam" id="PF01575"/>
    </source>
</evidence>
<dbReference type="EMBL" id="AZGZ01000009">
    <property type="protein sequence ID" value="KZZ93198.1"/>
    <property type="molecule type" value="Genomic_DNA"/>
</dbReference>
<dbReference type="SUPFAM" id="SSF54637">
    <property type="entry name" value="Thioesterase/thiol ester dehydrase-isomerase"/>
    <property type="match status" value="2"/>
</dbReference>
<dbReference type="GO" id="GO:0006635">
    <property type="term" value="P:fatty acid beta-oxidation"/>
    <property type="evidence" value="ECO:0007669"/>
    <property type="project" value="TreeGrafter"/>
</dbReference>
<dbReference type="InterPro" id="IPR002539">
    <property type="entry name" value="MaoC-like_dom"/>
</dbReference>
<dbReference type="GO" id="GO:0044594">
    <property type="term" value="F:17-beta-hydroxysteroid dehydrogenase (NAD+) activity"/>
    <property type="evidence" value="ECO:0007669"/>
    <property type="project" value="TreeGrafter"/>
</dbReference>
<protein>
    <submittedName>
        <fullName evidence="2">Peroxisomal dehydratase</fullName>
    </submittedName>
</protein>
<dbReference type="GO" id="GO:0003857">
    <property type="term" value="F:(3S)-3-hydroxyacyl-CoA dehydrogenase (NAD+) activity"/>
    <property type="evidence" value="ECO:0007669"/>
    <property type="project" value="TreeGrafter"/>
</dbReference>